<protein>
    <submittedName>
        <fullName evidence="2">Uncharacterized protein</fullName>
    </submittedName>
</protein>
<dbReference type="OrthoDB" id="47118at2759"/>
<dbReference type="Proteomes" id="UP001165082">
    <property type="component" value="Unassembled WGS sequence"/>
</dbReference>
<comment type="caution">
    <text evidence="2">The sequence shown here is derived from an EMBL/GenBank/DDBJ whole genome shotgun (WGS) entry which is preliminary data.</text>
</comment>
<feature type="region of interest" description="Disordered" evidence="1">
    <location>
        <begin position="118"/>
        <end position="139"/>
    </location>
</feature>
<dbReference type="AlphaFoldDB" id="A0A9W7ADY7"/>
<dbReference type="EMBL" id="BRXZ01004121">
    <property type="protein sequence ID" value="GMH68851.1"/>
    <property type="molecule type" value="Genomic_DNA"/>
</dbReference>
<proteinExistence type="predicted"/>
<reference evidence="2" key="1">
    <citation type="submission" date="2022-07" db="EMBL/GenBank/DDBJ databases">
        <title>Genome analysis of Parmales, a sister group of diatoms, reveals the evolutionary specialization of diatoms from phago-mixotrophs to photoautotrophs.</title>
        <authorList>
            <person name="Ban H."/>
            <person name="Sato S."/>
            <person name="Yoshikawa S."/>
            <person name="Kazumasa Y."/>
            <person name="Nakamura Y."/>
            <person name="Ichinomiya M."/>
            <person name="Saitoh K."/>
            <person name="Sato N."/>
            <person name="Blanc-Mathieu R."/>
            <person name="Endo H."/>
            <person name="Kuwata A."/>
            <person name="Ogata H."/>
        </authorList>
    </citation>
    <scope>NUCLEOTIDE SEQUENCE</scope>
</reference>
<name>A0A9W7ADY7_9STRA</name>
<keyword evidence="3" id="KW-1185">Reference proteome</keyword>
<feature type="region of interest" description="Disordered" evidence="1">
    <location>
        <begin position="155"/>
        <end position="196"/>
    </location>
</feature>
<gene>
    <name evidence="2" type="ORF">TrRE_jg9172</name>
</gene>
<evidence type="ECO:0000313" key="3">
    <source>
        <dbReference type="Proteomes" id="UP001165082"/>
    </source>
</evidence>
<organism evidence="2 3">
    <name type="scientific">Triparma retinervis</name>
    <dbReference type="NCBI Taxonomy" id="2557542"/>
    <lineage>
        <taxon>Eukaryota</taxon>
        <taxon>Sar</taxon>
        <taxon>Stramenopiles</taxon>
        <taxon>Ochrophyta</taxon>
        <taxon>Bolidophyceae</taxon>
        <taxon>Parmales</taxon>
        <taxon>Triparmaceae</taxon>
        <taxon>Triparma</taxon>
    </lineage>
</organism>
<sequence length="196" mass="22229">MSMLTLYPQFNHFHVGDLSVLSNDGIPSAVYYTAPVTCSSPNNKANAVLCNPPHRVRRSSSIGGLSDDALDLFPPTEQDEEEIREVEEYVEMLAWLEMLEETHGKYPAWGQLQKRWEERRKEKVVPRPSSRRVKVHHATGSSSLLVSDVVRGLSMPHKDPYVKGGGRQRNSPGKGERKRRSGKQFASKNRLYQPMK</sequence>
<accession>A0A9W7ADY7</accession>
<evidence type="ECO:0000313" key="2">
    <source>
        <dbReference type="EMBL" id="GMH68851.1"/>
    </source>
</evidence>
<evidence type="ECO:0000256" key="1">
    <source>
        <dbReference type="SAM" id="MobiDB-lite"/>
    </source>
</evidence>